<protein>
    <submittedName>
        <fullName evidence="1">11317_t:CDS:1</fullName>
    </submittedName>
</protein>
<organism evidence="1 2">
    <name type="scientific">Funneliformis mosseae</name>
    <name type="common">Endomycorrhizal fungus</name>
    <name type="synonym">Glomus mosseae</name>
    <dbReference type="NCBI Taxonomy" id="27381"/>
    <lineage>
        <taxon>Eukaryota</taxon>
        <taxon>Fungi</taxon>
        <taxon>Fungi incertae sedis</taxon>
        <taxon>Mucoromycota</taxon>
        <taxon>Glomeromycotina</taxon>
        <taxon>Glomeromycetes</taxon>
        <taxon>Glomerales</taxon>
        <taxon>Glomeraceae</taxon>
        <taxon>Funneliformis</taxon>
    </lineage>
</organism>
<dbReference type="Proteomes" id="UP000789375">
    <property type="component" value="Unassembled WGS sequence"/>
</dbReference>
<feature type="non-terminal residue" evidence="1">
    <location>
        <position position="53"/>
    </location>
</feature>
<gene>
    <name evidence="1" type="ORF">FMOSSE_LOCUS944</name>
</gene>
<reference evidence="1" key="1">
    <citation type="submission" date="2021-06" db="EMBL/GenBank/DDBJ databases">
        <authorList>
            <person name="Kallberg Y."/>
            <person name="Tangrot J."/>
            <person name="Rosling A."/>
        </authorList>
    </citation>
    <scope>NUCLEOTIDE SEQUENCE</scope>
    <source>
        <strain evidence="1">87-6 pot B 2015</strain>
    </source>
</reference>
<accession>A0A9N8V570</accession>
<sequence length="53" mass="6685">MRKKLIKLNEEEDDAIKKYMKKFKDDHHCYAMVKDELIKKFKKDYTHKQIRQR</sequence>
<keyword evidence="2" id="KW-1185">Reference proteome</keyword>
<comment type="caution">
    <text evidence="1">The sequence shown here is derived from an EMBL/GenBank/DDBJ whole genome shotgun (WGS) entry which is preliminary data.</text>
</comment>
<dbReference type="AlphaFoldDB" id="A0A9N8V570"/>
<evidence type="ECO:0000313" key="1">
    <source>
        <dbReference type="EMBL" id="CAG8442754.1"/>
    </source>
</evidence>
<name>A0A9N8V570_FUNMO</name>
<dbReference type="EMBL" id="CAJVPP010000101">
    <property type="protein sequence ID" value="CAG8442754.1"/>
    <property type="molecule type" value="Genomic_DNA"/>
</dbReference>
<proteinExistence type="predicted"/>
<evidence type="ECO:0000313" key="2">
    <source>
        <dbReference type="Proteomes" id="UP000789375"/>
    </source>
</evidence>